<dbReference type="Proteomes" id="UP001596383">
    <property type="component" value="Unassembled WGS sequence"/>
</dbReference>
<feature type="region of interest" description="Disordered" evidence="1">
    <location>
        <begin position="381"/>
        <end position="403"/>
    </location>
</feature>
<comment type="caution">
    <text evidence="2">The sequence shown here is derived from an EMBL/GenBank/DDBJ whole genome shotgun (WGS) entry which is preliminary data.</text>
</comment>
<name>A0ABD5SPC8_9EURY</name>
<dbReference type="RefSeq" id="WP_273738364.1">
    <property type="nucleotide sequence ID" value="NZ_JAQIVI010000141.1"/>
</dbReference>
<dbReference type="AlphaFoldDB" id="A0ABD5SPC8"/>
<accession>A0ABD5SPC8</accession>
<proteinExistence type="predicted"/>
<keyword evidence="3" id="KW-1185">Reference proteome</keyword>
<evidence type="ECO:0000256" key="1">
    <source>
        <dbReference type="SAM" id="MobiDB-lite"/>
    </source>
</evidence>
<feature type="compositionally biased region" description="Polar residues" evidence="1">
    <location>
        <begin position="390"/>
        <end position="403"/>
    </location>
</feature>
<dbReference type="EMBL" id="JBHSWV010000141">
    <property type="protein sequence ID" value="MFC6765333.1"/>
    <property type="molecule type" value="Genomic_DNA"/>
</dbReference>
<evidence type="ECO:0000313" key="3">
    <source>
        <dbReference type="Proteomes" id="UP001596383"/>
    </source>
</evidence>
<organism evidence="2 3">
    <name type="scientific">Natrinema soli</name>
    <dbReference type="NCBI Taxonomy" id="1930624"/>
    <lineage>
        <taxon>Archaea</taxon>
        <taxon>Methanobacteriati</taxon>
        <taxon>Methanobacteriota</taxon>
        <taxon>Stenosarchaea group</taxon>
        <taxon>Halobacteria</taxon>
        <taxon>Halobacteriales</taxon>
        <taxon>Natrialbaceae</taxon>
        <taxon>Natrinema</taxon>
    </lineage>
</organism>
<evidence type="ECO:0000313" key="2">
    <source>
        <dbReference type="EMBL" id="MFC6765333.1"/>
    </source>
</evidence>
<evidence type="ECO:0008006" key="4">
    <source>
        <dbReference type="Google" id="ProtNLM"/>
    </source>
</evidence>
<reference evidence="2 3" key="1">
    <citation type="journal article" date="2019" name="Int. J. Syst. Evol. Microbiol.">
        <title>The Global Catalogue of Microorganisms (GCM) 10K type strain sequencing project: providing services to taxonomists for standard genome sequencing and annotation.</title>
        <authorList>
            <consortium name="The Broad Institute Genomics Platform"/>
            <consortium name="The Broad Institute Genome Sequencing Center for Infectious Disease"/>
            <person name="Wu L."/>
            <person name="Ma J."/>
        </authorList>
    </citation>
    <scope>NUCLEOTIDE SEQUENCE [LARGE SCALE GENOMIC DNA]</scope>
    <source>
        <strain evidence="2 3">LMG 29247</strain>
    </source>
</reference>
<protein>
    <recommendedName>
        <fullName evidence="4">CHAT domain-containing protein</fullName>
    </recommendedName>
</protein>
<gene>
    <name evidence="2" type="ORF">ACFQE6_10120</name>
</gene>
<sequence>MKPKFEPTEEGIEIIDPIERHRYRLTMNEPVSLESAAADQIGFPVGSVVQFTADSIVLPTTEGVFVRDSEGMMLAKVSPADQAEFPSDKYTLDLSGPLKVYACVDSSVRIFSDSDQTYVNFAEKTAVILGARSFHEQPAGTITTTSNPSDLMGAVSAFGSALKTTTPERAYPTLRGHPPRLELGDEFHIPDRFDQLEHNIQIEIPATLPYVFVVAPLAYYLGARVVSGQSPQIATERGYTYELKGLDDFELSVKQVLKQLFFLDCIVRTEGTTPLPLHERQAIEPLLDFDFKTTYNEPLAKRIETYLEIPYKTLKPHLPDWGFEIQLEPTEEHIQFLPFLANDLAVVNIQDITSEPTPSEPIAEQAIKDFTRDDFVRSAQPYSVRGDTTVAESSGPTKPSTIQQSWAGINDSEIVSTTPLSAYQNSIGRTPKDGPIEIDVICNDKDMREELESVNGTYGTREKLPFNTTVHYDLSTDILEDVLARDSDFLHYIGHIDEGGFQCTDGKLDAATVDSVGAKAFLLNACQSHDQGLHLVETGSTGGIVTLGNVVNSGAVSVGGMIARLLNLGFPLYAALDIARQENIIGQQYLMVGDGRTTIAQSETRAPNVCSVIEDSNGTLVEMDTYTSAEVIRGGVFSPHIDSVESFYVIPRKTDRIPVSTSELRKFFDKALFPVIRDNQVKWSKDLLGE</sequence>